<dbReference type="InterPro" id="IPR003439">
    <property type="entry name" value="ABC_transporter-like_ATP-bd"/>
</dbReference>
<keyword evidence="3" id="KW-0547">Nucleotide-binding</keyword>
<accession>A0A9X2LSK0</accession>
<sequence length="110" mass="11560">MRRTPDRLSGGQLQRCALVRALTARPSLLVCDEVTSALDTVSRQRVLDALPGLLAPAGTALLLISDDLPAVRALTEEATLFDGGRCVRHGPVDEILPATRSDTPGSGDDG</sequence>
<dbReference type="PANTHER" id="PTHR43776:SF7">
    <property type="entry name" value="D,D-DIPEPTIDE TRANSPORT ATP-BINDING PROTEIN DDPF-RELATED"/>
    <property type="match status" value="1"/>
</dbReference>
<evidence type="ECO:0000256" key="2">
    <source>
        <dbReference type="ARBA" id="ARBA00022448"/>
    </source>
</evidence>
<keyword evidence="4 6" id="KW-0067">ATP-binding</keyword>
<evidence type="ECO:0000313" key="6">
    <source>
        <dbReference type="EMBL" id="MCQ8828520.1"/>
    </source>
</evidence>
<dbReference type="SUPFAM" id="SSF52540">
    <property type="entry name" value="P-loop containing nucleoside triphosphate hydrolases"/>
    <property type="match status" value="1"/>
</dbReference>
<organism evidence="6 7">
    <name type="scientific">Streptomyces malaysiensis subsp. samsunensis</name>
    <dbReference type="NCBI Taxonomy" id="459658"/>
    <lineage>
        <taxon>Bacteria</taxon>
        <taxon>Bacillati</taxon>
        <taxon>Actinomycetota</taxon>
        <taxon>Actinomycetes</taxon>
        <taxon>Kitasatosporales</taxon>
        <taxon>Streptomycetaceae</taxon>
        <taxon>Streptomyces</taxon>
        <taxon>Streptomyces violaceusniger group</taxon>
    </lineage>
</organism>
<protein>
    <submittedName>
        <fullName evidence="6">ATP-binding cassette domain-containing protein</fullName>
    </submittedName>
</protein>
<keyword evidence="2" id="KW-0813">Transport</keyword>
<proteinExistence type="inferred from homology"/>
<feature type="domain" description="ABC transporter" evidence="5">
    <location>
        <begin position="3"/>
        <end position="36"/>
    </location>
</feature>
<dbReference type="AlphaFoldDB" id="A0A9X2LSK0"/>
<evidence type="ECO:0000313" key="7">
    <source>
        <dbReference type="Proteomes" id="UP001142400"/>
    </source>
</evidence>
<dbReference type="InterPro" id="IPR050319">
    <property type="entry name" value="ABC_transp_ATP-bind"/>
</dbReference>
<dbReference type="GO" id="GO:0016887">
    <property type="term" value="F:ATP hydrolysis activity"/>
    <property type="evidence" value="ECO:0007669"/>
    <property type="project" value="InterPro"/>
</dbReference>
<evidence type="ECO:0000256" key="4">
    <source>
        <dbReference type="ARBA" id="ARBA00022840"/>
    </source>
</evidence>
<gene>
    <name evidence="6" type="ORF">NQU54_05350</name>
</gene>
<dbReference type="InterPro" id="IPR027417">
    <property type="entry name" value="P-loop_NTPase"/>
</dbReference>
<evidence type="ECO:0000259" key="5">
    <source>
        <dbReference type="Pfam" id="PF00005"/>
    </source>
</evidence>
<comment type="similarity">
    <text evidence="1">Belongs to the ABC transporter superfamily.</text>
</comment>
<name>A0A9X2LSK0_STRMQ</name>
<dbReference type="Proteomes" id="UP001142400">
    <property type="component" value="Unassembled WGS sequence"/>
</dbReference>
<dbReference type="GO" id="GO:0005524">
    <property type="term" value="F:ATP binding"/>
    <property type="evidence" value="ECO:0007669"/>
    <property type="project" value="UniProtKB-KW"/>
</dbReference>
<dbReference type="PANTHER" id="PTHR43776">
    <property type="entry name" value="TRANSPORT ATP-BINDING PROTEIN"/>
    <property type="match status" value="1"/>
</dbReference>
<evidence type="ECO:0000256" key="1">
    <source>
        <dbReference type="ARBA" id="ARBA00005417"/>
    </source>
</evidence>
<dbReference type="EMBL" id="JANIIC010000004">
    <property type="protein sequence ID" value="MCQ8828520.1"/>
    <property type="molecule type" value="Genomic_DNA"/>
</dbReference>
<dbReference type="Gene3D" id="3.40.50.300">
    <property type="entry name" value="P-loop containing nucleotide triphosphate hydrolases"/>
    <property type="match status" value="1"/>
</dbReference>
<comment type="caution">
    <text evidence="6">The sequence shown here is derived from an EMBL/GenBank/DDBJ whole genome shotgun (WGS) entry which is preliminary data.</text>
</comment>
<reference evidence="6" key="1">
    <citation type="submission" date="2022-06" db="EMBL/GenBank/DDBJ databases">
        <title>WGS of actinobacteria.</title>
        <authorList>
            <person name="Thawai C."/>
        </authorList>
    </citation>
    <scope>NUCLEOTIDE SEQUENCE</scope>
    <source>
        <strain evidence="6">DSM 42010</strain>
    </source>
</reference>
<keyword evidence="7" id="KW-1185">Reference proteome</keyword>
<evidence type="ECO:0000256" key="3">
    <source>
        <dbReference type="ARBA" id="ARBA00022741"/>
    </source>
</evidence>
<dbReference type="Pfam" id="PF00005">
    <property type="entry name" value="ABC_tran"/>
    <property type="match status" value="1"/>
</dbReference>